<dbReference type="CDD" id="cd00452">
    <property type="entry name" value="KDPG_aldolase"/>
    <property type="match status" value="1"/>
</dbReference>
<comment type="caution">
    <text evidence="6">The sequence shown here is derived from an EMBL/GenBank/DDBJ whole genome shotgun (WGS) entry which is preliminary data.</text>
</comment>
<dbReference type="InterPro" id="IPR031338">
    <property type="entry name" value="KDPG/KHG_AS_2"/>
</dbReference>
<accession>A0A7X5QYG9</accession>
<dbReference type="PANTHER" id="PTHR30246">
    <property type="entry name" value="2-KETO-3-DEOXY-6-PHOSPHOGLUCONATE ALDOLASE"/>
    <property type="match status" value="1"/>
</dbReference>
<dbReference type="PROSITE" id="PS00160">
    <property type="entry name" value="ALDOLASE_KDPG_KHG_2"/>
    <property type="match status" value="1"/>
</dbReference>
<dbReference type="EC" id="4.1.2.14" evidence="6"/>
<dbReference type="Proteomes" id="UP000541033">
    <property type="component" value="Unassembled WGS sequence"/>
</dbReference>
<dbReference type="NCBIfam" id="TIGR01182">
    <property type="entry name" value="eda"/>
    <property type="match status" value="1"/>
</dbReference>
<keyword evidence="7" id="KW-1185">Reference proteome</keyword>
<dbReference type="SUPFAM" id="SSF51569">
    <property type="entry name" value="Aldolase"/>
    <property type="match status" value="1"/>
</dbReference>
<evidence type="ECO:0000256" key="1">
    <source>
        <dbReference type="ARBA" id="ARBA00004761"/>
    </source>
</evidence>
<evidence type="ECO:0000256" key="3">
    <source>
        <dbReference type="ARBA" id="ARBA00011233"/>
    </source>
</evidence>
<comment type="similarity">
    <text evidence="2">Belongs to the KHG/KDPG aldolase family.</text>
</comment>
<protein>
    <submittedName>
        <fullName evidence="6">2-dehydro-3-deoxyphosphogluconate aldolase/(4S)-4-hydroxy-2-oxoglutarate aldolase</fullName>
        <ecNumber evidence="6">4.1.2.14</ecNumber>
        <ecNumber evidence="6">4.1.3.42</ecNumber>
    </submittedName>
</protein>
<evidence type="ECO:0000256" key="2">
    <source>
        <dbReference type="ARBA" id="ARBA00006906"/>
    </source>
</evidence>
<evidence type="ECO:0000256" key="5">
    <source>
        <dbReference type="ARBA" id="ARBA00023277"/>
    </source>
</evidence>
<comment type="subunit">
    <text evidence="3">Homotrimer.</text>
</comment>
<reference evidence="6 7" key="1">
    <citation type="submission" date="2020-02" db="EMBL/GenBank/DDBJ databases">
        <title>Sequencing the genomes of 1000 actinobacteria strains.</title>
        <authorList>
            <person name="Klenk H.-P."/>
        </authorList>
    </citation>
    <scope>NUCLEOTIDE SEQUENCE [LARGE SCALE GENOMIC DNA]</scope>
    <source>
        <strain evidence="6 7">DSM 27960</strain>
    </source>
</reference>
<evidence type="ECO:0000313" key="7">
    <source>
        <dbReference type="Proteomes" id="UP000541033"/>
    </source>
</evidence>
<dbReference type="Pfam" id="PF01081">
    <property type="entry name" value="Aldolase"/>
    <property type="match status" value="1"/>
</dbReference>
<gene>
    <name evidence="6" type="ORF">FHX76_000140</name>
</gene>
<dbReference type="AlphaFoldDB" id="A0A7X5QYG9"/>
<name>A0A7X5QYG9_9MICO</name>
<comment type="pathway">
    <text evidence="1">Carbohydrate acid metabolism.</text>
</comment>
<keyword evidence="5" id="KW-0119">Carbohydrate metabolism</keyword>
<proteinExistence type="inferred from homology"/>
<dbReference type="Gene3D" id="3.20.20.70">
    <property type="entry name" value="Aldolase class I"/>
    <property type="match status" value="1"/>
</dbReference>
<dbReference type="PANTHER" id="PTHR30246:SF1">
    <property type="entry name" value="2-DEHYDRO-3-DEOXY-6-PHOSPHOGALACTONATE ALDOLASE-RELATED"/>
    <property type="match status" value="1"/>
</dbReference>
<dbReference type="InterPro" id="IPR013785">
    <property type="entry name" value="Aldolase_TIM"/>
</dbReference>
<evidence type="ECO:0000256" key="4">
    <source>
        <dbReference type="ARBA" id="ARBA00023239"/>
    </source>
</evidence>
<sequence>MSLMNELNQHRLVAIVRGTDADASIAASLTLLEAGLRVLEIAITTPDALRVIETVAKQAPADAWIGAGTVLEPEQVVSVREAGARFIVTPAVTRSIAFAAERGIPSLCGAYTATEALDAMDRGASAVKLFPAFVGGPKYLTALREPLPNIPFIPVGGVGADQVAEYFERGAVALGLGGPLLGDAAKGGDLEALRARATAFIAAEQATR</sequence>
<keyword evidence="4 6" id="KW-0456">Lyase</keyword>
<organism evidence="6 7">
    <name type="scientific">Lysinibacter cavernae</name>
    <dbReference type="NCBI Taxonomy" id="1640652"/>
    <lineage>
        <taxon>Bacteria</taxon>
        <taxon>Bacillati</taxon>
        <taxon>Actinomycetota</taxon>
        <taxon>Actinomycetes</taxon>
        <taxon>Micrococcales</taxon>
        <taxon>Microbacteriaceae</taxon>
        <taxon>Lysinibacter</taxon>
    </lineage>
</organism>
<dbReference type="EMBL" id="JAAMOX010000001">
    <property type="protein sequence ID" value="NIH52272.1"/>
    <property type="molecule type" value="Genomic_DNA"/>
</dbReference>
<dbReference type="EC" id="4.1.3.42" evidence="6"/>
<dbReference type="GO" id="GO:0008675">
    <property type="term" value="F:2-dehydro-3-deoxy-phosphogluconate aldolase activity"/>
    <property type="evidence" value="ECO:0007669"/>
    <property type="project" value="UniProtKB-EC"/>
</dbReference>
<dbReference type="InterPro" id="IPR000887">
    <property type="entry name" value="Aldlse_KDPG_KHG"/>
</dbReference>
<dbReference type="GO" id="GO:0106009">
    <property type="term" value="F:(4S)-4-hydroxy-2-oxoglutarate aldolase activity"/>
    <property type="evidence" value="ECO:0007669"/>
    <property type="project" value="UniProtKB-EC"/>
</dbReference>
<evidence type="ECO:0000313" key="6">
    <source>
        <dbReference type="EMBL" id="NIH52272.1"/>
    </source>
</evidence>
<dbReference type="RefSeq" id="WP_167146590.1">
    <property type="nucleotide sequence ID" value="NZ_JAAMOX010000001.1"/>
</dbReference>